<comment type="caution">
    <text evidence="1">The sequence shown here is derived from an EMBL/GenBank/DDBJ whole genome shotgun (WGS) entry which is preliminary data.</text>
</comment>
<dbReference type="EMBL" id="JAXIOK010000023">
    <property type="protein sequence ID" value="KAK4742033.1"/>
    <property type="molecule type" value="Genomic_DNA"/>
</dbReference>
<proteinExistence type="predicted"/>
<accession>A0AAN7GDX5</accession>
<name>A0AAN7GDX5_9MYRT</name>
<evidence type="ECO:0000313" key="1">
    <source>
        <dbReference type="EMBL" id="KAK4742033.1"/>
    </source>
</evidence>
<reference evidence="1 2" key="1">
    <citation type="journal article" date="2023" name="Hortic Res">
        <title>Pangenome of water caltrop reveals structural variations and asymmetric subgenome divergence after allopolyploidization.</title>
        <authorList>
            <person name="Zhang X."/>
            <person name="Chen Y."/>
            <person name="Wang L."/>
            <person name="Yuan Y."/>
            <person name="Fang M."/>
            <person name="Shi L."/>
            <person name="Lu R."/>
            <person name="Comes H.P."/>
            <person name="Ma Y."/>
            <person name="Chen Y."/>
            <person name="Huang G."/>
            <person name="Zhou Y."/>
            <person name="Zheng Z."/>
            <person name="Qiu Y."/>
        </authorList>
    </citation>
    <scope>NUCLEOTIDE SEQUENCE [LARGE SCALE GENOMIC DNA]</scope>
    <source>
        <tissue evidence="1">Roots</tissue>
    </source>
</reference>
<dbReference type="Proteomes" id="UP001345219">
    <property type="component" value="Chromosome 1"/>
</dbReference>
<gene>
    <name evidence="1" type="ORF">SAY87_000034</name>
</gene>
<keyword evidence="2" id="KW-1185">Reference proteome</keyword>
<protein>
    <submittedName>
        <fullName evidence="1">Uncharacterized protein</fullName>
    </submittedName>
</protein>
<evidence type="ECO:0000313" key="2">
    <source>
        <dbReference type="Proteomes" id="UP001345219"/>
    </source>
</evidence>
<organism evidence="1 2">
    <name type="scientific">Trapa incisa</name>
    <dbReference type="NCBI Taxonomy" id="236973"/>
    <lineage>
        <taxon>Eukaryota</taxon>
        <taxon>Viridiplantae</taxon>
        <taxon>Streptophyta</taxon>
        <taxon>Embryophyta</taxon>
        <taxon>Tracheophyta</taxon>
        <taxon>Spermatophyta</taxon>
        <taxon>Magnoliopsida</taxon>
        <taxon>eudicotyledons</taxon>
        <taxon>Gunneridae</taxon>
        <taxon>Pentapetalae</taxon>
        <taxon>rosids</taxon>
        <taxon>malvids</taxon>
        <taxon>Myrtales</taxon>
        <taxon>Lythraceae</taxon>
        <taxon>Trapa</taxon>
    </lineage>
</organism>
<sequence length="101" mass="11651">MWCCPCERGWKMSIGSKQMDKLCGTFLRNHQVRLTLKERSCISPGVREFCNCLRWEGSPTYSSEKAEEDSSSRLSHLMICHNLMASQLIIPQSCIIMVIYM</sequence>
<dbReference type="AlphaFoldDB" id="A0AAN7GDX5"/>